<keyword evidence="1" id="KW-0805">Transcription regulation</keyword>
<organism evidence="5 6">
    <name type="scientific">Candidatus Merdivicinus excrementipullorum</name>
    <dbReference type="NCBI Taxonomy" id="2840867"/>
    <lineage>
        <taxon>Bacteria</taxon>
        <taxon>Bacillati</taxon>
        <taxon>Bacillota</taxon>
        <taxon>Clostridia</taxon>
        <taxon>Eubacteriales</taxon>
        <taxon>Oscillospiraceae</taxon>
        <taxon>Oscillospiraceae incertae sedis</taxon>
        <taxon>Candidatus Merdivicinus</taxon>
    </lineage>
</organism>
<evidence type="ECO:0000256" key="3">
    <source>
        <dbReference type="ARBA" id="ARBA00023163"/>
    </source>
</evidence>
<feature type="domain" description="HTH araC/xylS-type" evidence="4">
    <location>
        <begin position="231"/>
        <end position="329"/>
    </location>
</feature>
<dbReference type="PRINTS" id="PR00032">
    <property type="entry name" value="HTHARAC"/>
</dbReference>
<dbReference type="PROSITE" id="PS01124">
    <property type="entry name" value="HTH_ARAC_FAMILY_2"/>
    <property type="match status" value="1"/>
</dbReference>
<dbReference type="SMART" id="SM00342">
    <property type="entry name" value="HTH_ARAC"/>
    <property type="match status" value="1"/>
</dbReference>
<dbReference type="GO" id="GO:0003700">
    <property type="term" value="F:DNA-binding transcription factor activity"/>
    <property type="evidence" value="ECO:0007669"/>
    <property type="project" value="InterPro"/>
</dbReference>
<dbReference type="InterPro" id="IPR020449">
    <property type="entry name" value="Tscrpt_reg_AraC-type_HTH"/>
</dbReference>
<dbReference type="PROSITE" id="PS00041">
    <property type="entry name" value="HTH_ARAC_FAMILY_1"/>
    <property type="match status" value="1"/>
</dbReference>
<evidence type="ECO:0000256" key="2">
    <source>
        <dbReference type="ARBA" id="ARBA00023125"/>
    </source>
</evidence>
<proteinExistence type="predicted"/>
<dbReference type="AlphaFoldDB" id="A0A9D1JZ28"/>
<comment type="caution">
    <text evidence="5">The sequence shown here is derived from an EMBL/GenBank/DDBJ whole genome shotgun (WGS) entry which is preliminary data.</text>
</comment>
<dbReference type="InterPro" id="IPR009057">
    <property type="entry name" value="Homeodomain-like_sf"/>
</dbReference>
<evidence type="ECO:0000259" key="4">
    <source>
        <dbReference type="PROSITE" id="PS01124"/>
    </source>
</evidence>
<dbReference type="Pfam" id="PF12833">
    <property type="entry name" value="HTH_18"/>
    <property type="match status" value="1"/>
</dbReference>
<sequence>MASRFYNGSYLALLACQDLSGQPDRQLAADLEEEFPDVVTVPCDSFMTAFILPDGVKEEDFLGYLRNRLASHSNLKAFVSFSAPFTGEYSMKEGFENALHALESTVIESDEPLTVSSPENFQKQIRYIKLEIQQQIVNCVLHSDIDVIHEVFDFLLKGKSSLSEYRSICKTISSLLDYMVNTLSIDLQGEPLTQPNYDRMYNPLYMTNTLLQYFRRISEAYQQGTHNNLRGQILEYLGQNYAEPLSLDSISDHFHITPAYLSSFFKKETGENISSYLAKLRISEAKRLLENTDLKVSEISEKVGIPSQTTFIRLFKKYCGMPPNEYRKLHGPHQ</sequence>
<evidence type="ECO:0000256" key="1">
    <source>
        <dbReference type="ARBA" id="ARBA00023015"/>
    </source>
</evidence>
<dbReference type="InterPro" id="IPR018060">
    <property type="entry name" value="HTH_AraC"/>
</dbReference>
<dbReference type="InterPro" id="IPR018062">
    <property type="entry name" value="HTH_AraC-typ_CS"/>
</dbReference>
<reference evidence="5" key="1">
    <citation type="submission" date="2020-10" db="EMBL/GenBank/DDBJ databases">
        <authorList>
            <person name="Gilroy R."/>
        </authorList>
    </citation>
    <scope>NUCLEOTIDE SEQUENCE</scope>
    <source>
        <strain evidence="5">CHK199-13235</strain>
    </source>
</reference>
<dbReference type="Gene3D" id="1.10.10.60">
    <property type="entry name" value="Homeodomain-like"/>
    <property type="match status" value="2"/>
</dbReference>
<keyword evidence="3" id="KW-0804">Transcription</keyword>
<dbReference type="Proteomes" id="UP000824002">
    <property type="component" value="Unassembled WGS sequence"/>
</dbReference>
<reference evidence="5" key="2">
    <citation type="journal article" date="2021" name="PeerJ">
        <title>Extensive microbial diversity within the chicken gut microbiome revealed by metagenomics and culture.</title>
        <authorList>
            <person name="Gilroy R."/>
            <person name="Ravi A."/>
            <person name="Getino M."/>
            <person name="Pursley I."/>
            <person name="Horton D.L."/>
            <person name="Alikhan N.F."/>
            <person name="Baker D."/>
            <person name="Gharbi K."/>
            <person name="Hall N."/>
            <person name="Watson M."/>
            <person name="Adriaenssens E.M."/>
            <person name="Foster-Nyarko E."/>
            <person name="Jarju S."/>
            <person name="Secka A."/>
            <person name="Antonio M."/>
            <person name="Oren A."/>
            <person name="Chaudhuri R.R."/>
            <person name="La Ragione R."/>
            <person name="Hildebrand F."/>
            <person name="Pallen M.J."/>
        </authorList>
    </citation>
    <scope>NUCLEOTIDE SEQUENCE</scope>
    <source>
        <strain evidence="5">CHK199-13235</strain>
    </source>
</reference>
<dbReference type="GO" id="GO:0043565">
    <property type="term" value="F:sequence-specific DNA binding"/>
    <property type="evidence" value="ECO:0007669"/>
    <property type="project" value="InterPro"/>
</dbReference>
<keyword evidence="2" id="KW-0238">DNA-binding</keyword>
<evidence type="ECO:0000313" key="6">
    <source>
        <dbReference type="Proteomes" id="UP000824002"/>
    </source>
</evidence>
<dbReference type="SUPFAM" id="SSF46689">
    <property type="entry name" value="Homeodomain-like"/>
    <property type="match status" value="2"/>
</dbReference>
<dbReference type="PANTHER" id="PTHR43280">
    <property type="entry name" value="ARAC-FAMILY TRANSCRIPTIONAL REGULATOR"/>
    <property type="match status" value="1"/>
</dbReference>
<dbReference type="PROSITE" id="PS51257">
    <property type="entry name" value="PROKAR_LIPOPROTEIN"/>
    <property type="match status" value="1"/>
</dbReference>
<name>A0A9D1JZ28_9FIRM</name>
<dbReference type="EMBL" id="DVJP01000010">
    <property type="protein sequence ID" value="HIS75307.1"/>
    <property type="molecule type" value="Genomic_DNA"/>
</dbReference>
<dbReference type="PANTHER" id="PTHR43280:SF28">
    <property type="entry name" value="HTH-TYPE TRANSCRIPTIONAL ACTIVATOR RHAS"/>
    <property type="match status" value="1"/>
</dbReference>
<protein>
    <submittedName>
        <fullName evidence="5">Helix-turn-helix domain-containing protein</fullName>
    </submittedName>
</protein>
<evidence type="ECO:0000313" key="5">
    <source>
        <dbReference type="EMBL" id="HIS75307.1"/>
    </source>
</evidence>
<accession>A0A9D1JZ28</accession>
<gene>
    <name evidence="5" type="ORF">IAB51_00710</name>
</gene>